<dbReference type="InterPro" id="IPR012132">
    <property type="entry name" value="GMC_OxRdtase"/>
</dbReference>
<sequence length="567" mass="62955">MASETWDFIVVGGGPAGCSIASSLSRSPKRSKVLLIEAGSRRDEKHLRVDGQRWSTYRNASLNWGYKTVPQEHCNGREIDYSRGKALGGSTVINFCVYAFGARDDYDHWADVVGDDIFKWDRIHARFRNLETFNGTIVDPAHAKYASPRPEDHGSSGPLHVGYAPEWEQDLPLIIDAFIKAGLPQSSDHNSGNPIGLTLAVNTAHKGVRVTAADLLGNAPDNLTVITDAPVQRVLLEGKKTVGVESLGKKFMASKEVILSTGTLDTPKILMHSGIGPAEQLQKFQIPVIQDLPAVGQGLQDHFSTSLTFQRNPNTNDRNIFFKDPIAMEHAMEEWENSGRGPWARHSCQLGIGWFKSDIVPTMPEFKALPTSVQEFLQRPTIPHYEIIPNSPLHMFMPEAVKDYSYTCVSGYLMNPQSRGEVRLQSSNPDEPLLFDPKFLSHTYDRAACIAVSRHLLDICNHPAFQRDTVSTLMAPASDSDEDILEYWKANLFSIWHMTGTVKMGRQDDAGKEAAVDSRFRVFGIEKLRVADMSVVPVITSNHTQATAYVTGTTCAEVLKEEYKLDN</sequence>
<evidence type="ECO:0000313" key="7">
    <source>
        <dbReference type="EMBL" id="BCR90050.1"/>
    </source>
</evidence>
<dbReference type="RefSeq" id="XP_043138572.1">
    <property type="nucleotide sequence ID" value="XM_043281054.1"/>
</dbReference>
<reference evidence="7" key="1">
    <citation type="submission" date="2021-01" db="EMBL/GenBank/DDBJ databases">
        <authorList>
            <consortium name="Aspergillus chevalieri M1 genome sequencing consortium"/>
            <person name="Kazuki M."/>
            <person name="Futagami T."/>
        </authorList>
    </citation>
    <scope>NUCLEOTIDE SEQUENCE</scope>
    <source>
        <strain evidence="7">M1</strain>
    </source>
</reference>
<comment type="cofactor">
    <cofactor evidence="3">
        <name>FAD</name>
        <dbReference type="ChEBI" id="CHEBI:57692"/>
    </cofactor>
</comment>
<dbReference type="SUPFAM" id="SSF54373">
    <property type="entry name" value="FAD-linked reductases, C-terminal domain"/>
    <property type="match status" value="1"/>
</dbReference>
<feature type="active site" description="Proton acceptor" evidence="2">
    <location>
        <position position="543"/>
    </location>
</feature>
<evidence type="ECO:0000256" key="4">
    <source>
        <dbReference type="RuleBase" id="RU003968"/>
    </source>
</evidence>
<name>A0A7R7ZPK8_ASPCH</name>
<dbReference type="PANTHER" id="PTHR11552:SF134">
    <property type="entry name" value="GLUCOSE-METHANOL-CHOLINE OXIDOREDUCTASE N-TERMINAL DOMAIN-CONTAINING PROTEIN"/>
    <property type="match status" value="1"/>
</dbReference>
<dbReference type="PROSITE" id="PS00624">
    <property type="entry name" value="GMC_OXRED_2"/>
    <property type="match status" value="1"/>
</dbReference>
<evidence type="ECO:0000256" key="1">
    <source>
        <dbReference type="ARBA" id="ARBA00010790"/>
    </source>
</evidence>
<dbReference type="PIRSF" id="PIRSF000137">
    <property type="entry name" value="Alcohol_oxidase"/>
    <property type="match status" value="1"/>
</dbReference>
<dbReference type="Gene3D" id="3.50.50.60">
    <property type="entry name" value="FAD/NAD(P)-binding domain"/>
    <property type="match status" value="1"/>
</dbReference>
<keyword evidence="8" id="KW-1185">Reference proteome</keyword>
<gene>
    <name evidence="7" type="ORF">ACHE_51248S</name>
</gene>
<dbReference type="Pfam" id="PF05199">
    <property type="entry name" value="GMC_oxred_C"/>
    <property type="match status" value="1"/>
</dbReference>
<dbReference type="GO" id="GO:0050660">
    <property type="term" value="F:flavin adenine dinucleotide binding"/>
    <property type="evidence" value="ECO:0007669"/>
    <property type="project" value="InterPro"/>
</dbReference>
<dbReference type="PANTHER" id="PTHR11552">
    <property type="entry name" value="GLUCOSE-METHANOL-CHOLINE GMC OXIDOREDUCTASE"/>
    <property type="match status" value="1"/>
</dbReference>
<feature type="domain" description="Glucose-methanol-choline oxidoreductase N-terminal" evidence="5">
    <location>
        <begin position="84"/>
        <end position="107"/>
    </location>
</feature>
<protein>
    <recommendedName>
        <fullName evidence="5 6">Glucose-methanol-choline oxidoreductase N-terminal domain-containing protein</fullName>
    </recommendedName>
</protein>
<organism evidence="7 8">
    <name type="scientific">Aspergillus chevalieri</name>
    <name type="common">Eurotium chevalieri</name>
    <dbReference type="NCBI Taxonomy" id="182096"/>
    <lineage>
        <taxon>Eukaryota</taxon>
        <taxon>Fungi</taxon>
        <taxon>Dikarya</taxon>
        <taxon>Ascomycota</taxon>
        <taxon>Pezizomycotina</taxon>
        <taxon>Eurotiomycetes</taxon>
        <taxon>Eurotiomycetidae</taxon>
        <taxon>Eurotiales</taxon>
        <taxon>Aspergillaceae</taxon>
        <taxon>Aspergillus</taxon>
        <taxon>Aspergillus subgen. Aspergillus</taxon>
    </lineage>
</organism>
<dbReference type="SUPFAM" id="SSF51905">
    <property type="entry name" value="FAD/NAD(P)-binding domain"/>
    <property type="match status" value="1"/>
</dbReference>
<dbReference type="PROSITE" id="PS00623">
    <property type="entry name" value="GMC_OXRED_1"/>
    <property type="match status" value="1"/>
</dbReference>
<dbReference type="Proteomes" id="UP000637239">
    <property type="component" value="Chromosome 5"/>
</dbReference>
<feature type="domain" description="Glucose-methanol-choline oxidoreductase N-terminal" evidence="6">
    <location>
        <begin position="262"/>
        <end position="276"/>
    </location>
</feature>
<dbReference type="GO" id="GO:0016614">
    <property type="term" value="F:oxidoreductase activity, acting on CH-OH group of donors"/>
    <property type="evidence" value="ECO:0007669"/>
    <property type="project" value="InterPro"/>
</dbReference>
<proteinExistence type="inferred from homology"/>
<dbReference type="EMBL" id="AP024420">
    <property type="protein sequence ID" value="BCR90050.1"/>
    <property type="molecule type" value="Genomic_DNA"/>
</dbReference>
<evidence type="ECO:0000313" key="8">
    <source>
        <dbReference type="Proteomes" id="UP000637239"/>
    </source>
</evidence>
<dbReference type="KEGG" id="ache:ACHE_51248S"/>
<comment type="similarity">
    <text evidence="1 4">Belongs to the GMC oxidoreductase family.</text>
</comment>
<dbReference type="Gene3D" id="3.30.560.10">
    <property type="entry name" value="Glucose Oxidase, domain 3"/>
    <property type="match status" value="1"/>
</dbReference>
<evidence type="ECO:0000259" key="5">
    <source>
        <dbReference type="PROSITE" id="PS00623"/>
    </source>
</evidence>
<evidence type="ECO:0000256" key="3">
    <source>
        <dbReference type="PIRSR" id="PIRSR000137-2"/>
    </source>
</evidence>
<keyword evidence="3 4" id="KW-0274">FAD</keyword>
<dbReference type="InterPro" id="IPR036188">
    <property type="entry name" value="FAD/NAD-bd_sf"/>
</dbReference>
<accession>A0A7R7ZPK8</accession>
<dbReference type="InterPro" id="IPR007867">
    <property type="entry name" value="GMC_OxRtase_C"/>
</dbReference>
<evidence type="ECO:0000259" key="6">
    <source>
        <dbReference type="PROSITE" id="PS00624"/>
    </source>
</evidence>
<keyword evidence="4" id="KW-0285">Flavoprotein</keyword>
<dbReference type="Pfam" id="PF00732">
    <property type="entry name" value="GMC_oxred_N"/>
    <property type="match status" value="1"/>
</dbReference>
<feature type="binding site" evidence="3">
    <location>
        <position position="231"/>
    </location>
    <ligand>
        <name>FAD</name>
        <dbReference type="ChEBI" id="CHEBI:57692"/>
    </ligand>
</feature>
<feature type="active site" description="Proton donor" evidence="2">
    <location>
        <position position="497"/>
    </location>
</feature>
<feature type="binding site" evidence="3">
    <location>
        <begin position="496"/>
        <end position="497"/>
    </location>
    <ligand>
        <name>FAD</name>
        <dbReference type="ChEBI" id="CHEBI:57692"/>
    </ligand>
</feature>
<dbReference type="GeneID" id="66984408"/>
<reference evidence="7" key="2">
    <citation type="submission" date="2021-02" db="EMBL/GenBank/DDBJ databases">
        <title>Aspergillus chevalieri M1 genome sequence.</title>
        <authorList>
            <person name="Kadooka C."/>
            <person name="Mori K."/>
            <person name="Futagami T."/>
        </authorList>
    </citation>
    <scope>NUCLEOTIDE SEQUENCE</scope>
    <source>
        <strain evidence="7">M1</strain>
    </source>
</reference>
<dbReference type="AlphaFoldDB" id="A0A7R7ZPK8"/>
<feature type="binding site" evidence="3">
    <location>
        <begin position="94"/>
        <end position="97"/>
    </location>
    <ligand>
        <name>FAD</name>
        <dbReference type="ChEBI" id="CHEBI:57692"/>
    </ligand>
</feature>
<evidence type="ECO:0000256" key="2">
    <source>
        <dbReference type="PIRSR" id="PIRSR000137-1"/>
    </source>
</evidence>
<dbReference type="InterPro" id="IPR000172">
    <property type="entry name" value="GMC_OxRdtase_N"/>
</dbReference>